<evidence type="ECO:0000256" key="1">
    <source>
        <dbReference type="PROSITE-ProRule" id="PRU00339"/>
    </source>
</evidence>
<feature type="repeat" description="TPR" evidence="1">
    <location>
        <begin position="168"/>
        <end position="201"/>
    </location>
</feature>
<protein>
    <recommendedName>
        <fullName evidence="6">Tetratricopeptide repeat protein</fullName>
    </recommendedName>
</protein>
<dbReference type="EMBL" id="CAJOBS010000661">
    <property type="protein sequence ID" value="CAF4620699.1"/>
    <property type="molecule type" value="Genomic_DNA"/>
</dbReference>
<sequence length="290" mass="33608">MKSIYFYLLIPFFTLSSIAQNDGKTVDLKFDTNYYDALDKWVIFPKQEKDTVYSAGFVYLDLKAGFTFNSELNFYIDNQGKWVILKKNEKNITKQLLLQNTPKVALLNPLKRKELVLPATPLWFKNYKNPKTSTANLIKTGAALNAIGAYQKALEYLLKAYKTTPNYKGLALEIGVSYNALKQYDKAIEVLNKATTKNPTDAYLYREFGFAYLNLLKLDEAEALYKQGLKMSKDNQLNCEMIINLVTYYYVQKDKAKFDGWAALLKTYAQPNSQYINYLDHFTQEWETER</sequence>
<dbReference type="SMART" id="SM00028">
    <property type="entry name" value="TPR"/>
    <property type="match status" value="3"/>
</dbReference>
<proteinExistence type="predicted"/>
<evidence type="ECO:0000313" key="4">
    <source>
        <dbReference type="EMBL" id="CAF4620699.1"/>
    </source>
</evidence>
<feature type="chain" id="PRO_5036416792" description="Tetratricopeptide repeat protein" evidence="2">
    <location>
        <begin position="20"/>
        <end position="290"/>
    </location>
</feature>
<dbReference type="PROSITE" id="PS50005">
    <property type="entry name" value="TPR"/>
    <property type="match status" value="3"/>
</dbReference>
<dbReference type="AlphaFoldDB" id="A0A821DFE8"/>
<dbReference type="Proteomes" id="UP000663865">
    <property type="component" value="Unassembled WGS sequence"/>
</dbReference>
<gene>
    <name evidence="3" type="ORF">KIK155_LOCUS19091</name>
    <name evidence="4" type="ORF">TOA249_LOCUS11933</name>
</gene>
<dbReference type="EMBL" id="CAJNYV010003392">
    <property type="protein sequence ID" value="CAF3564017.1"/>
    <property type="molecule type" value="Genomic_DNA"/>
</dbReference>
<dbReference type="Proteomes" id="UP000663838">
    <property type="component" value="Unassembled WGS sequence"/>
</dbReference>
<feature type="repeat" description="TPR" evidence="1">
    <location>
        <begin position="202"/>
        <end position="235"/>
    </location>
</feature>
<dbReference type="InterPro" id="IPR011990">
    <property type="entry name" value="TPR-like_helical_dom_sf"/>
</dbReference>
<dbReference type="SUPFAM" id="SSF48452">
    <property type="entry name" value="TPR-like"/>
    <property type="match status" value="1"/>
</dbReference>
<comment type="caution">
    <text evidence="4">The sequence shown here is derived from an EMBL/GenBank/DDBJ whole genome shotgun (WGS) entry which is preliminary data.</text>
</comment>
<evidence type="ECO:0000256" key="2">
    <source>
        <dbReference type="SAM" id="SignalP"/>
    </source>
</evidence>
<evidence type="ECO:0008006" key="6">
    <source>
        <dbReference type="Google" id="ProtNLM"/>
    </source>
</evidence>
<feature type="repeat" description="TPR" evidence="1">
    <location>
        <begin position="134"/>
        <end position="167"/>
    </location>
</feature>
<name>A0A821DFE8_9BILA</name>
<accession>A0A821DFE8</accession>
<dbReference type="InterPro" id="IPR019734">
    <property type="entry name" value="TPR_rpt"/>
</dbReference>
<dbReference type="Gene3D" id="1.25.40.10">
    <property type="entry name" value="Tetratricopeptide repeat domain"/>
    <property type="match status" value="1"/>
</dbReference>
<evidence type="ECO:0000313" key="5">
    <source>
        <dbReference type="Proteomes" id="UP000663838"/>
    </source>
</evidence>
<feature type="signal peptide" evidence="2">
    <location>
        <begin position="1"/>
        <end position="19"/>
    </location>
</feature>
<dbReference type="Pfam" id="PF13414">
    <property type="entry name" value="TPR_11"/>
    <property type="match status" value="1"/>
</dbReference>
<keyword evidence="2" id="KW-0732">Signal</keyword>
<reference evidence="4" key="1">
    <citation type="submission" date="2021-02" db="EMBL/GenBank/DDBJ databases">
        <authorList>
            <person name="Nowell W R."/>
        </authorList>
    </citation>
    <scope>NUCLEOTIDE SEQUENCE</scope>
</reference>
<organism evidence="4 5">
    <name type="scientific">Rotaria socialis</name>
    <dbReference type="NCBI Taxonomy" id="392032"/>
    <lineage>
        <taxon>Eukaryota</taxon>
        <taxon>Metazoa</taxon>
        <taxon>Spiralia</taxon>
        <taxon>Gnathifera</taxon>
        <taxon>Rotifera</taxon>
        <taxon>Eurotatoria</taxon>
        <taxon>Bdelloidea</taxon>
        <taxon>Philodinida</taxon>
        <taxon>Philodinidae</taxon>
        <taxon>Rotaria</taxon>
    </lineage>
</organism>
<evidence type="ECO:0000313" key="3">
    <source>
        <dbReference type="EMBL" id="CAF3564017.1"/>
    </source>
</evidence>
<keyword evidence="1" id="KW-0802">TPR repeat</keyword>